<keyword evidence="2" id="KW-1185">Reference proteome</keyword>
<evidence type="ECO:0000313" key="2">
    <source>
        <dbReference type="Proteomes" id="UP000785679"/>
    </source>
</evidence>
<name>A0A8J8NL36_HALGN</name>
<reference evidence="1" key="1">
    <citation type="submission" date="2019-06" db="EMBL/GenBank/DDBJ databases">
        <authorList>
            <person name="Zheng W."/>
        </authorList>
    </citation>
    <scope>NUCLEOTIDE SEQUENCE</scope>
    <source>
        <strain evidence="1">QDHG01</strain>
    </source>
</reference>
<sequence length="315" mass="37736">MHSDEEIQIYHKKEVHTRFGIKTSQTIRRNPQTSRWFMPQKNWDQDYSLGTAVLQLDQLTTPYYGRKKDLDKRDEREKPVVVAHKQGPLCPMCKHQHNKHSEMMEKLARMKSDKNVKRFDIIMYERNIVELKKDCQQCRAMETYTLEHEIPIEKIDKRENKRMARKGKEIPERVKIIRKSSEESDEEEKKGEFKYKYEKVPIIDNKHIIGVRNKKQVLEAVQEMKMHVRSDSLGYNSEDDQRSKKLNKEQKALLAKHPDPSRLRVVRAQHKHIRQYSSGKTWNLEGLVECKREEQIELKKIMKEDANAYKYFEDI</sequence>
<protein>
    <submittedName>
        <fullName evidence="1">Uncharacterized protein</fullName>
    </submittedName>
</protein>
<proteinExistence type="predicted"/>
<dbReference type="AlphaFoldDB" id="A0A8J8NL36"/>
<accession>A0A8J8NL36</accession>
<dbReference type="Proteomes" id="UP000785679">
    <property type="component" value="Unassembled WGS sequence"/>
</dbReference>
<dbReference type="EMBL" id="RRYP01012870">
    <property type="protein sequence ID" value="TNV76843.1"/>
    <property type="molecule type" value="Genomic_DNA"/>
</dbReference>
<gene>
    <name evidence="1" type="ORF">FGO68_gene6879</name>
</gene>
<evidence type="ECO:0000313" key="1">
    <source>
        <dbReference type="EMBL" id="TNV76843.1"/>
    </source>
</evidence>
<organism evidence="1 2">
    <name type="scientific">Halteria grandinella</name>
    <dbReference type="NCBI Taxonomy" id="5974"/>
    <lineage>
        <taxon>Eukaryota</taxon>
        <taxon>Sar</taxon>
        <taxon>Alveolata</taxon>
        <taxon>Ciliophora</taxon>
        <taxon>Intramacronucleata</taxon>
        <taxon>Spirotrichea</taxon>
        <taxon>Stichotrichia</taxon>
        <taxon>Sporadotrichida</taxon>
        <taxon>Halteriidae</taxon>
        <taxon>Halteria</taxon>
    </lineage>
</organism>
<comment type="caution">
    <text evidence="1">The sequence shown here is derived from an EMBL/GenBank/DDBJ whole genome shotgun (WGS) entry which is preliminary data.</text>
</comment>